<evidence type="ECO:0000259" key="3">
    <source>
        <dbReference type="PROSITE" id="PS51186"/>
    </source>
</evidence>
<dbReference type="RefSeq" id="WP_174406817.1">
    <property type="nucleotide sequence ID" value="NZ_BLVO01000016.1"/>
</dbReference>
<dbReference type="PROSITE" id="PS51186">
    <property type="entry name" value="GNAT"/>
    <property type="match status" value="1"/>
</dbReference>
<proteinExistence type="predicted"/>
<dbReference type="InterPro" id="IPR016181">
    <property type="entry name" value="Acyl_CoA_acyltransferase"/>
</dbReference>
<dbReference type="Proteomes" id="UP000503840">
    <property type="component" value="Unassembled WGS sequence"/>
</dbReference>
<accession>A0A7J0BN72</accession>
<dbReference type="CDD" id="cd04301">
    <property type="entry name" value="NAT_SF"/>
    <property type="match status" value="1"/>
</dbReference>
<feature type="domain" description="N-acetyltransferase" evidence="3">
    <location>
        <begin position="5"/>
        <end position="151"/>
    </location>
</feature>
<dbReference type="EMBL" id="BLVO01000016">
    <property type="protein sequence ID" value="GFM35197.1"/>
    <property type="molecule type" value="Genomic_DNA"/>
</dbReference>
<keyword evidence="2" id="KW-0012">Acyltransferase</keyword>
<evidence type="ECO:0000256" key="1">
    <source>
        <dbReference type="ARBA" id="ARBA00022679"/>
    </source>
</evidence>
<evidence type="ECO:0000256" key="2">
    <source>
        <dbReference type="ARBA" id="ARBA00023315"/>
    </source>
</evidence>
<keyword evidence="1 4" id="KW-0808">Transferase</keyword>
<sequence length="152" mass="17004">MSCTTTIRTARDSDLLDLASLLEELFYIEEDFTVDRDRQLRGLDLMLHNPQGRVLVAEADGTVVGMCTGQLLISTSEGGPAVMVEDVVVRRGWRNKGVGAELMTAITQWAQEQGATRLQLLADRNNTPAFAFYNRLGWKHTRLVCMRSMLES</sequence>
<dbReference type="InterPro" id="IPR050832">
    <property type="entry name" value="Bact_Acetyltransf"/>
</dbReference>
<dbReference type="Pfam" id="PF00583">
    <property type="entry name" value="Acetyltransf_1"/>
    <property type="match status" value="1"/>
</dbReference>
<dbReference type="GO" id="GO:0016747">
    <property type="term" value="F:acyltransferase activity, transferring groups other than amino-acyl groups"/>
    <property type="evidence" value="ECO:0007669"/>
    <property type="project" value="InterPro"/>
</dbReference>
<dbReference type="PANTHER" id="PTHR43877">
    <property type="entry name" value="AMINOALKYLPHOSPHONATE N-ACETYLTRANSFERASE-RELATED-RELATED"/>
    <property type="match status" value="1"/>
</dbReference>
<evidence type="ECO:0000313" key="4">
    <source>
        <dbReference type="EMBL" id="GFM35197.1"/>
    </source>
</evidence>
<dbReference type="InterPro" id="IPR000182">
    <property type="entry name" value="GNAT_dom"/>
</dbReference>
<gene>
    <name evidence="4" type="ORF">DSM101010T_35620</name>
</gene>
<dbReference type="SUPFAM" id="SSF55729">
    <property type="entry name" value="Acyl-CoA N-acyltransferases (Nat)"/>
    <property type="match status" value="1"/>
</dbReference>
<keyword evidence="5" id="KW-1185">Reference proteome</keyword>
<protein>
    <submittedName>
        <fullName evidence="4">N-acetyltransferase</fullName>
    </submittedName>
</protein>
<dbReference type="Gene3D" id="3.40.630.30">
    <property type="match status" value="1"/>
</dbReference>
<dbReference type="AlphaFoldDB" id="A0A7J0BN72"/>
<reference evidence="4 5" key="1">
    <citation type="submission" date="2020-05" db="EMBL/GenBank/DDBJ databases">
        <title>Draft genome sequence of Desulfovibrio sp. strain HN2T.</title>
        <authorList>
            <person name="Ueno A."/>
            <person name="Tamazawa S."/>
            <person name="Tamamura S."/>
            <person name="Murakami T."/>
            <person name="Kiyama T."/>
            <person name="Inomata H."/>
            <person name="Amano Y."/>
            <person name="Miyakawa K."/>
            <person name="Tamaki H."/>
            <person name="Naganuma T."/>
            <person name="Kaneko K."/>
        </authorList>
    </citation>
    <scope>NUCLEOTIDE SEQUENCE [LARGE SCALE GENOMIC DNA]</scope>
    <source>
        <strain evidence="4 5">HN2</strain>
    </source>
</reference>
<evidence type="ECO:0000313" key="5">
    <source>
        <dbReference type="Proteomes" id="UP000503840"/>
    </source>
</evidence>
<comment type="caution">
    <text evidence="4">The sequence shown here is derived from an EMBL/GenBank/DDBJ whole genome shotgun (WGS) entry which is preliminary data.</text>
</comment>
<organism evidence="4 5">
    <name type="scientific">Desulfovibrio subterraneus</name>
    <dbReference type="NCBI Taxonomy" id="2718620"/>
    <lineage>
        <taxon>Bacteria</taxon>
        <taxon>Pseudomonadati</taxon>
        <taxon>Thermodesulfobacteriota</taxon>
        <taxon>Desulfovibrionia</taxon>
        <taxon>Desulfovibrionales</taxon>
        <taxon>Desulfovibrionaceae</taxon>
        <taxon>Desulfovibrio</taxon>
    </lineage>
</organism>
<name>A0A7J0BN72_9BACT</name>